<reference evidence="3" key="1">
    <citation type="submission" date="2016-10" db="EMBL/GenBank/DDBJ databases">
        <authorList>
            <person name="Benchimol M."/>
            <person name="Almeida L.G."/>
            <person name="Vasconcelos A.T."/>
            <person name="Perreira-Neves A."/>
            <person name="Rosa I.A."/>
            <person name="Tasca T."/>
            <person name="Bogo M.R."/>
            <person name="de Souza W."/>
        </authorList>
    </citation>
    <scope>NUCLEOTIDE SEQUENCE [LARGE SCALE GENOMIC DNA]</scope>
    <source>
        <strain evidence="3">K</strain>
    </source>
</reference>
<dbReference type="GO" id="GO:0097361">
    <property type="term" value="C:cytosolic [4Fe-4S] assembly targeting complex"/>
    <property type="evidence" value="ECO:0007669"/>
    <property type="project" value="UniProtKB-UniRule"/>
</dbReference>
<dbReference type="InterPro" id="IPR016024">
    <property type="entry name" value="ARM-type_fold"/>
</dbReference>
<proteinExistence type="inferred from homology"/>
<dbReference type="GO" id="GO:0051604">
    <property type="term" value="P:protein maturation"/>
    <property type="evidence" value="ECO:0007669"/>
    <property type="project" value="UniProtKB-UniRule"/>
</dbReference>
<dbReference type="OrthoDB" id="342900at2759"/>
<dbReference type="PANTHER" id="PTHR12891">
    <property type="entry name" value="DNA REPAIR/TRANSCRIPTION PROTEIN MET18/MMS19"/>
    <property type="match status" value="1"/>
</dbReference>
<organism evidence="3 4">
    <name type="scientific">Tritrichomonas foetus</name>
    <dbReference type="NCBI Taxonomy" id="1144522"/>
    <lineage>
        <taxon>Eukaryota</taxon>
        <taxon>Metamonada</taxon>
        <taxon>Parabasalia</taxon>
        <taxon>Tritrichomonadida</taxon>
        <taxon>Tritrichomonadidae</taxon>
        <taxon>Tritrichomonas</taxon>
    </lineage>
</organism>
<dbReference type="GO" id="GO:0016226">
    <property type="term" value="P:iron-sulfur cluster assembly"/>
    <property type="evidence" value="ECO:0007669"/>
    <property type="project" value="UniProtKB-UniRule"/>
</dbReference>
<comment type="caution">
    <text evidence="3">The sequence shown here is derived from an EMBL/GenBank/DDBJ whole genome shotgun (WGS) entry which is preliminary data.</text>
</comment>
<dbReference type="PANTHER" id="PTHR12891:SF0">
    <property type="entry name" value="MMS19 NUCLEOTIDE EXCISION REPAIR PROTEIN HOMOLOG"/>
    <property type="match status" value="1"/>
</dbReference>
<comment type="subcellular location">
    <subcellularLocation>
        <location evidence="1">Nucleus</location>
    </subcellularLocation>
</comment>
<accession>A0A1J4KXD5</accession>
<keyword evidence="1" id="KW-0234">DNA repair</keyword>
<keyword evidence="4" id="KW-1185">Reference proteome</keyword>
<keyword evidence="1" id="KW-0227">DNA damage</keyword>
<dbReference type="InterPro" id="IPR029240">
    <property type="entry name" value="MMS19_N"/>
</dbReference>
<name>A0A1J4KXD5_9EUKA</name>
<dbReference type="GO" id="GO:0005634">
    <property type="term" value="C:nucleus"/>
    <property type="evidence" value="ECO:0007669"/>
    <property type="project" value="UniProtKB-SubCell"/>
</dbReference>
<dbReference type="GO" id="GO:0006281">
    <property type="term" value="P:DNA repair"/>
    <property type="evidence" value="ECO:0007669"/>
    <property type="project" value="UniProtKB-UniRule"/>
</dbReference>
<dbReference type="Proteomes" id="UP000179807">
    <property type="component" value="Unassembled WGS sequence"/>
</dbReference>
<dbReference type="Gene3D" id="1.25.10.10">
    <property type="entry name" value="Leucine-rich Repeat Variant"/>
    <property type="match status" value="1"/>
</dbReference>
<dbReference type="SUPFAM" id="SSF48371">
    <property type="entry name" value="ARM repeat"/>
    <property type="match status" value="1"/>
</dbReference>
<dbReference type="VEuPathDB" id="TrichDB:TRFO_15282"/>
<keyword evidence="1" id="KW-0539">Nucleus</keyword>
<dbReference type="EMBL" id="MLAK01000384">
    <property type="protein sequence ID" value="OHT14364.1"/>
    <property type="molecule type" value="Genomic_DNA"/>
</dbReference>
<comment type="function">
    <text evidence="1">Key component of the cytosolic iron-sulfur protein assembly (CIA) complex, a multiprotein complex that mediates the incorporation of iron-sulfur cluster into apoproteins specifically involved in DNA metabolism and genomic integrity. In the CIA complex, MMS19 acts as an adapter between early-acting CIA components and a subset of cellular target iron-sulfur proteins.</text>
</comment>
<sequence>MESRLLALSKATENEILHKAILHSLITEVENNDQLQAKIGEVIPFLSSSDRLIRQQAIVVLEFFNSQFHIPIFQQTIAEMATVKLTDSACLETACKIIVQNIKFIEKSKISSILTTLLSVDLRANLYAQRISAYKLFELLISLKPEMEVPSIVDSFKQFCGYEQDPRCLTVIFDFFPKFAAQVVKKLDKRQKNDLFDVLGVFYPITQKQELAHELSKSLVALPDFADDLAALVSIKLRNTLADTRSPVFVSLPILLVHKTSSEQVASVVSHFIKALTAHFESGSQSVDENVANEAVEAITNFVKINEDCHSLISQIAISEWIPEIIHSKNAVAIRAFSIVSWYVDKITHFSKSALIPLATTAQESLENNDHSRLQSILASMIEFLKVQDKLVENDDAPIEKIDKDLELFLNLAITSVSIDNRNLQVTSVVFIREYILHYTMPVNNDLIPSLLNVISFEPFVSQCLNALSHQPQYTELLNTQFMTPFIEAILSKSTFHDIKTCDGVIEFAVKLTTSSKFAGQLFEAMAKAGDYKDLTKSILSLKSLDDKVAKNLFETLLKVENIENLILAIAVRANDSVISEILNVNMTNSDLLSNSKFEELIFSAANPAAIPKNYELKSDTLKLLFSAKFEEFPENFEPHRIAMALRNQFTPSFEASDIPKLLEFENQFDSAIGTVFDKFELIKAKFIYTNEYKQTLWDQWHSRLSSTPEYLLKLCLLCPPDYFVKDIKNAIPMLPSFMKCDMKGSLDLLIFTVMNLSDSTTPIFALQLDAIIAQLLTALDSNDPHVRIDTCRILNLLPLAASIQDLLRHKSEILRKLRKVLDDPKRDIRQIAAQANCLWVKLSDDK</sequence>
<dbReference type="AlphaFoldDB" id="A0A1J4KXD5"/>
<protein>
    <recommendedName>
        <fullName evidence="1">MMS19 nucleotide excision repair protein</fullName>
    </recommendedName>
</protein>
<evidence type="ECO:0000313" key="3">
    <source>
        <dbReference type="EMBL" id="OHT14364.1"/>
    </source>
</evidence>
<dbReference type="RefSeq" id="XP_068367500.1">
    <property type="nucleotide sequence ID" value="XM_068498298.1"/>
</dbReference>
<comment type="similarity">
    <text evidence="1">Belongs to the MET18/MMS19 family.</text>
</comment>
<gene>
    <name evidence="3" type="ORF">TRFO_15282</name>
</gene>
<dbReference type="GeneID" id="94833002"/>
<feature type="domain" description="MMS19 N-terminal" evidence="2">
    <location>
        <begin position="44"/>
        <end position="276"/>
    </location>
</feature>
<dbReference type="InterPro" id="IPR011989">
    <property type="entry name" value="ARM-like"/>
</dbReference>
<dbReference type="InterPro" id="IPR039920">
    <property type="entry name" value="MMS19"/>
</dbReference>
<dbReference type="Pfam" id="PF14500">
    <property type="entry name" value="MMS19_N"/>
    <property type="match status" value="1"/>
</dbReference>
<evidence type="ECO:0000259" key="2">
    <source>
        <dbReference type="Pfam" id="PF14500"/>
    </source>
</evidence>
<evidence type="ECO:0000256" key="1">
    <source>
        <dbReference type="RuleBase" id="RU367072"/>
    </source>
</evidence>
<evidence type="ECO:0000313" key="4">
    <source>
        <dbReference type="Proteomes" id="UP000179807"/>
    </source>
</evidence>